<sequence>MAIELMSYRNEGYCGPMTESNPAQEAASAGFQNVEELIRIFSHQAHADGEVDDYKTIANAAVSKFKKFISLMDRTRTGHARYRRGPVISQRSEPLDQNQTVENKPDSISTAYHCLPPIPLQIGSMDQRKESTATIYFPAANSSVSSLTGDIDGLIPSTAASGNGRPPRPSPAAKRKYGSMDETVVVVIKKRKSTVKKVVRVPATGTKMTDIPADDFSWRKYGQKPIKGSPHPRGYYKCSNGKDCPARKHVERAPDDPTMLIVTYEDEHNHSCTGTEATPALVLESS</sequence>
<accession>A0A2R6QY13</accession>
<dbReference type="Gene3D" id="2.20.25.80">
    <property type="entry name" value="WRKY domain"/>
    <property type="match status" value="1"/>
</dbReference>
<dbReference type="GO" id="GO:0005634">
    <property type="term" value="C:nucleus"/>
    <property type="evidence" value="ECO:0007669"/>
    <property type="project" value="UniProtKB-SubCell"/>
</dbReference>
<dbReference type="PANTHER" id="PTHR31282">
    <property type="entry name" value="WRKY TRANSCRIPTION FACTOR 21-RELATED"/>
    <property type="match status" value="1"/>
</dbReference>
<evidence type="ECO:0000256" key="6">
    <source>
        <dbReference type="SAM" id="MobiDB-lite"/>
    </source>
</evidence>
<dbReference type="InterPro" id="IPR036576">
    <property type="entry name" value="WRKY_dom_sf"/>
</dbReference>
<evidence type="ECO:0000313" key="9">
    <source>
        <dbReference type="Proteomes" id="UP000241394"/>
    </source>
</evidence>
<dbReference type="GO" id="GO:0003700">
    <property type="term" value="F:DNA-binding transcription factor activity"/>
    <property type="evidence" value="ECO:0007669"/>
    <property type="project" value="InterPro"/>
</dbReference>
<evidence type="ECO:0000256" key="3">
    <source>
        <dbReference type="ARBA" id="ARBA00023125"/>
    </source>
</evidence>
<proteinExistence type="predicted"/>
<keyword evidence="4" id="KW-0804">Transcription</keyword>
<dbReference type="InParanoid" id="A0A2R6QY13"/>
<dbReference type="SMART" id="SM00774">
    <property type="entry name" value="WRKY"/>
    <property type="match status" value="1"/>
</dbReference>
<dbReference type="FunFam" id="2.20.25.80:FF:000004">
    <property type="entry name" value="WRKY transcription factor 65"/>
    <property type="match status" value="1"/>
</dbReference>
<dbReference type="GO" id="GO:0043565">
    <property type="term" value="F:sequence-specific DNA binding"/>
    <property type="evidence" value="ECO:0007669"/>
    <property type="project" value="InterPro"/>
</dbReference>
<keyword evidence="9" id="KW-1185">Reference proteome</keyword>
<evidence type="ECO:0000256" key="2">
    <source>
        <dbReference type="ARBA" id="ARBA00023015"/>
    </source>
</evidence>
<evidence type="ECO:0000256" key="5">
    <source>
        <dbReference type="ARBA" id="ARBA00023242"/>
    </source>
</evidence>
<dbReference type="Gramene" id="PSS17265">
    <property type="protein sequence ID" value="PSS17265"/>
    <property type="gene ID" value="CEY00_Acc12052"/>
</dbReference>
<dbReference type="OrthoDB" id="756799at2759"/>
<dbReference type="OMA" id="HRHDTSP"/>
<name>A0A2R6QY13_ACTCC</name>
<reference evidence="9" key="2">
    <citation type="journal article" date="2018" name="BMC Genomics">
        <title>A manually annotated Actinidia chinensis var. chinensis (kiwifruit) genome highlights the challenges associated with draft genomes and gene prediction in plants.</title>
        <authorList>
            <person name="Pilkington S.M."/>
            <person name="Crowhurst R."/>
            <person name="Hilario E."/>
            <person name="Nardozza S."/>
            <person name="Fraser L."/>
            <person name="Peng Y."/>
            <person name="Gunaseelan K."/>
            <person name="Simpson R."/>
            <person name="Tahir J."/>
            <person name="Deroles S.C."/>
            <person name="Templeton K."/>
            <person name="Luo Z."/>
            <person name="Davy M."/>
            <person name="Cheng C."/>
            <person name="McNeilage M."/>
            <person name="Scaglione D."/>
            <person name="Liu Y."/>
            <person name="Zhang Q."/>
            <person name="Datson P."/>
            <person name="De Silva N."/>
            <person name="Gardiner S.E."/>
            <person name="Bassett H."/>
            <person name="Chagne D."/>
            <person name="McCallum J."/>
            <person name="Dzierzon H."/>
            <person name="Deng C."/>
            <person name="Wang Y.Y."/>
            <person name="Barron L."/>
            <person name="Manako K."/>
            <person name="Bowen J."/>
            <person name="Foster T.M."/>
            <person name="Erridge Z.A."/>
            <person name="Tiffin H."/>
            <person name="Waite C.N."/>
            <person name="Davies K.M."/>
            <person name="Grierson E.P."/>
            <person name="Laing W.A."/>
            <person name="Kirk R."/>
            <person name="Chen X."/>
            <person name="Wood M."/>
            <person name="Montefiori M."/>
            <person name="Brummell D.A."/>
            <person name="Schwinn K.E."/>
            <person name="Catanach A."/>
            <person name="Fullerton C."/>
            <person name="Li D."/>
            <person name="Meiyalaghan S."/>
            <person name="Nieuwenhuizen N."/>
            <person name="Read N."/>
            <person name="Prakash R."/>
            <person name="Hunter D."/>
            <person name="Zhang H."/>
            <person name="McKenzie M."/>
            <person name="Knabel M."/>
            <person name="Harris A."/>
            <person name="Allan A.C."/>
            <person name="Gleave A."/>
            <person name="Chen A."/>
            <person name="Janssen B.J."/>
            <person name="Plunkett B."/>
            <person name="Ampomah-Dwamena C."/>
            <person name="Voogd C."/>
            <person name="Leif D."/>
            <person name="Lafferty D."/>
            <person name="Souleyre E.J.F."/>
            <person name="Varkonyi-Gasic E."/>
            <person name="Gambi F."/>
            <person name="Hanley J."/>
            <person name="Yao J.L."/>
            <person name="Cheung J."/>
            <person name="David K.M."/>
            <person name="Warren B."/>
            <person name="Marsh K."/>
            <person name="Snowden K.C."/>
            <person name="Lin-Wang K."/>
            <person name="Brian L."/>
            <person name="Martinez-Sanchez M."/>
            <person name="Wang M."/>
            <person name="Ileperuma N."/>
            <person name="Macnee N."/>
            <person name="Campin R."/>
            <person name="McAtee P."/>
            <person name="Drummond R.S.M."/>
            <person name="Espley R.V."/>
            <person name="Ireland H.S."/>
            <person name="Wu R."/>
            <person name="Atkinson R.G."/>
            <person name="Karunairetnam S."/>
            <person name="Bulley S."/>
            <person name="Chunkath S."/>
            <person name="Hanley Z."/>
            <person name="Storey R."/>
            <person name="Thrimawithana A.H."/>
            <person name="Thomson S."/>
            <person name="David C."/>
            <person name="Testolin R."/>
            <person name="Huang H."/>
            <person name="Hellens R.P."/>
            <person name="Schaffer R.J."/>
        </authorList>
    </citation>
    <scope>NUCLEOTIDE SEQUENCE [LARGE SCALE GENOMIC DNA]</scope>
    <source>
        <strain evidence="9">cv. Red5</strain>
    </source>
</reference>
<organism evidence="8 9">
    <name type="scientific">Actinidia chinensis var. chinensis</name>
    <name type="common">Chinese soft-hair kiwi</name>
    <dbReference type="NCBI Taxonomy" id="1590841"/>
    <lineage>
        <taxon>Eukaryota</taxon>
        <taxon>Viridiplantae</taxon>
        <taxon>Streptophyta</taxon>
        <taxon>Embryophyta</taxon>
        <taxon>Tracheophyta</taxon>
        <taxon>Spermatophyta</taxon>
        <taxon>Magnoliopsida</taxon>
        <taxon>eudicotyledons</taxon>
        <taxon>Gunneridae</taxon>
        <taxon>Pentapetalae</taxon>
        <taxon>asterids</taxon>
        <taxon>Ericales</taxon>
        <taxon>Actinidiaceae</taxon>
        <taxon>Actinidia</taxon>
    </lineage>
</organism>
<comment type="caution">
    <text evidence="8">The sequence shown here is derived from an EMBL/GenBank/DDBJ whole genome shotgun (WGS) entry which is preliminary data.</text>
</comment>
<keyword evidence="3" id="KW-0238">DNA-binding</keyword>
<evidence type="ECO:0000256" key="4">
    <source>
        <dbReference type="ARBA" id="ARBA00023163"/>
    </source>
</evidence>
<protein>
    <submittedName>
        <fullName evidence="8">WRKY transcription factor 15</fullName>
    </submittedName>
</protein>
<dbReference type="EMBL" id="NKQK01000011">
    <property type="protein sequence ID" value="PSS17265.1"/>
    <property type="molecule type" value="Genomic_DNA"/>
</dbReference>
<dbReference type="AlphaFoldDB" id="A0A2R6QY13"/>
<dbReference type="InterPro" id="IPR044810">
    <property type="entry name" value="WRKY_plant"/>
</dbReference>
<reference evidence="8 9" key="1">
    <citation type="submission" date="2017-07" db="EMBL/GenBank/DDBJ databases">
        <title>An improved, manually edited Actinidia chinensis var. chinensis (kiwifruit) genome highlights the challenges associated with draft genomes and gene prediction in plants.</title>
        <authorList>
            <person name="Pilkington S."/>
            <person name="Crowhurst R."/>
            <person name="Hilario E."/>
            <person name="Nardozza S."/>
            <person name="Fraser L."/>
            <person name="Peng Y."/>
            <person name="Gunaseelan K."/>
            <person name="Simpson R."/>
            <person name="Tahir J."/>
            <person name="Deroles S."/>
            <person name="Templeton K."/>
            <person name="Luo Z."/>
            <person name="Davy M."/>
            <person name="Cheng C."/>
            <person name="Mcneilage M."/>
            <person name="Scaglione D."/>
            <person name="Liu Y."/>
            <person name="Zhang Q."/>
            <person name="Datson P."/>
            <person name="De Silva N."/>
            <person name="Gardiner S."/>
            <person name="Bassett H."/>
            <person name="Chagne D."/>
            <person name="Mccallum J."/>
            <person name="Dzierzon H."/>
            <person name="Deng C."/>
            <person name="Wang Y.-Y."/>
            <person name="Barron N."/>
            <person name="Manako K."/>
            <person name="Bowen J."/>
            <person name="Foster T."/>
            <person name="Erridge Z."/>
            <person name="Tiffin H."/>
            <person name="Waite C."/>
            <person name="Davies K."/>
            <person name="Grierson E."/>
            <person name="Laing W."/>
            <person name="Kirk R."/>
            <person name="Chen X."/>
            <person name="Wood M."/>
            <person name="Montefiori M."/>
            <person name="Brummell D."/>
            <person name="Schwinn K."/>
            <person name="Catanach A."/>
            <person name="Fullerton C."/>
            <person name="Li D."/>
            <person name="Meiyalaghan S."/>
            <person name="Nieuwenhuizen N."/>
            <person name="Read N."/>
            <person name="Prakash R."/>
            <person name="Hunter D."/>
            <person name="Zhang H."/>
            <person name="Mckenzie M."/>
            <person name="Knabel M."/>
            <person name="Harris A."/>
            <person name="Allan A."/>
            <person name="Chen A."/>
            <person name="Janssen B."/>
            <person name="Plunkett B."/>
            <person name="Dwamena C."/>
            <person name="Voogd C."/>
            <person name="Leif D."/>
            <person name="Lafferty D."/>
            <person name="Souleyre E."/>
            <person name="Varkonyi-Gasic E."/>
            <person name="Gambi F."/>
            <person name="Hanley J."/>
            <person name="Yao J.-L."/>
            <person name="Cheung J."/>
            <person name="David K."/>
            <person name="Warren B."/>
            <person name="Marsh K."/>
            <person name="Snowden K."/>
            <person name="Lin-Wang K."/>
            <person name="Brian L."/>
            <person name="Martinez-Sanchez M."/>
            <person name="Wang M."/>
            <person name="Ileperuma N."/>
            <person name="Macnee N."/>
            <person name="Campin R."/>
            <person name="Mcatee P."/>
            <person name="Drummond R."/>
            <person name="Espley R."/>
            <person name="Ireland H."/>
            <person name="Wu R."/>
            <person name="Atkinson R."/>
            <person name="Karunairetnam S."/>
            <person name="Bulley S."/>
            <person name="Chunkath S."/>
            <person name="Hanley Z."/>
            <person name="Storey R."/>
            <person name="Thrimawithana A."/>
            <person name="Thomson S."/>
            <person name="David C."/>
            <person name="Testolin R."/>
        </authorList>
    </citation>
    <scope>NUCLEOTIDE SEQUENCE [LARGE SCALE GENOMIC DNA]</scope>
    <source>
        <strain evidence="9">cv. Red5</strain>
        <tissue evidence="8">Young leaf</tissue>
    </source>
</reference>
<dbReference type="InterPro" id="IPR003657">
    <property type="entry name" value="WRKY_dom"/>
</dbReference>
<keyword evidence="5" id="KW-0539">Nucleus</keyword>
<feature type="domain" description="WRKY" evidence="7">
    <location>
        <begin position="207"/>
        <end position="273"/>
    </location>
</feature>
<gene>
    <name evidence="8" type="ORF">CEY00_Acc12052</name>
</gene>
<keyword evidence="2" id="KW-0805">Transcription regulation</keyword>
<feature type="region of interest" description="Disordered" evidence="6">
    <location>
        <begin position="155"/>
        <end position="177"/>
    </location>
</feature>
<dbReference type="Pfam" id="PF03106">
    <property type="entry name" value="WRKY"/>
    <property type="match status" value="1"/>
</dbReference>
<evidence type="ECO:0000256" key="1">
    <source>
        <dbReference type="ARBA" id="ARBA00004123"/>
    </source>
</evidence>
<comment type="subcellular location">
    <subcellularLocation>
        <location evidence="1">Nucleus</location>
    </subcellularLocation>
</comment>
<evidence type="ECO:0000259" key="7">
    <source>
        <dbReference type="PROSITE" id="PS50811"/>
    </source>
</evidence>
<dbReference type="PROSITE" id="PS50811">
    <property type="entry name" value="WRKY"/>
    <property type="match status" value="1"/>
</dbReference>
<dbReference type="Proteomes" id="UP000241394">
    <property type="component" value="Chromosome LG11"/>
</dbReference>
<evidence type="ECO:0000313" key="8">
    <source>
        <dbReference type="EMBL" id="PSS17265.1"/>
    </source>
</evidence>
<dbReference type="SUPFAM" id="SSF118290">
    <property type="entry name" value="WRKY DNA-binding domain"/>
    <property type="match status" value="1"/>
</dbReference>